<accession>A0ABT2PZ73</accession>
<name>A0ABT2PZ73_9MOLU</name>
<dbReference type="EMBL" id="JAOEGN010000007">
    <property type="protein sequence ID" value="MCU0104963.1"/>
    <property type="molecule type" value="Genomic_DNA"/>
</dbReference>
<comment type="caution">
    <text evidence="1">The sequence shown here is derived from an EMBL/GenBank/DDBJ whole genome shotgun (WGS) entry which is preliminary data.</text>
</comment>
<evidence type="ECO:0000313" key="1">
    <source>
        <dbReference type="EMBL" id="MCU0104963.1"/>
    </source>
</evidence>
<evidence type="ECO:0000313" key="2">
    <source>
        <dbReference type="Proteomes" id="UP001209076"/>
    </source>
</evidence>
<protein>
    <submittedName>
        <fullName evidence="1">Uncharacterized protein</fullName>
    </submittedName>
</protein>
<dbReference type="RefSeq" id="WP_262096223.1">
    <property type="nucleotide sequence ID" value="NZ_JAOEGN010000007.1"/>
</dbReference>
<proteinExistence type="predicted"/>
<dbReference type="Proteomes" id="UP001209076">
    <property type="component" value="Unassembled WGS sequence"/>
</dbReference>
<organism evidence="1 2">
    <name type="scientific">Paracholeplasma vituli</name>
    <dbReference type="NCBI Taxonomy" id="69473"/>
    <lineage>
        <taxon>Bacteria</taxon>
        <taxon>Bacillati</taxon>
        <taxon>Mycoplasmatota</taxon>
        <taxon>Mollicutes</taxon>
        <taxon>Acholeplasmatales</taxon>
        <taxon>Acholeplasmataceae</taxon>
        <taxon>Paracholeplasma</taxon>
    </lineage>
</organism>
<reference evidence="2" key="1">
    <citation type="submission" date="2023-07" db="EMBL/GenBank/DDBJ databases">
        <title>Novel Mycoplasma species identified in domestic and wild animals.</title>
        <authorList>
            <person name="Volokhov D.V."/>
            <person name="Furtak V.A."/>
            <person name="Zagorodnyaya T.A."/>
        </authorList>
    </citation>
    <scope>NUCLEOTIDE SEQUENCE [LARGE SCALE GENOMIC DNA]</scope>
    <source>
        <strain evidence="2">92-19</strain>
    </source>
</reference>
<sequence length="49" mass="5443">MQIVGDNLKIYLVGQHYGDEMFDAEGFASFIVVVAKSDIKNITSFDTKS</sequence>
<gene>
    <name evidence="1" type="ORF">N7603_04760</name>
</gene>
<keyword evidence="2" id="KW-1185">Reference proteome</keyword>